<feature type="region of interest" description="Disordered" evidence="2">
    <location>
        <begin position="185"/>
        <end position="225"/>
    </location>
</feature>
<evidence type="ECO:0000256" key="2">
    <source>
        <dbReference type="SAM" id="MobiDB-lite"/>
    </source>
</evidence>
<feature type="chain" id="PRO_5044561626" evidence="3">
    <location>
        <begin position="20"/>
        <end position="261"/>
    </location>
</feature>
<evidence type="ECO:0000313" key="6">
    <source>
        <dbReference type="RefSeq" id="XP_058983477.1"/>
    </source>
</evidence>
<dbReference type="AlphaFoldDB" id="A0A1I8NDE9"/>
<dbReference type="VEuPathDB" id="VectorBase:MDOMA2_013522"/>
<gene>
    <name evidence="4" type="primary">101898868</name>
    <name evidence="6" type="synonym">LOC131804516</name>
</gene>
<dbReference type="PROSITE" id="PS51155">
    <property type="entry name" value="CHIT_BIND_RR_2"/>
    <property type="match status" value="1"/>
</dbReference>
<evidence type="ECO:0000256" key="3">
    <source>
        <dbReference type="SAM" id="SignalP"/>
    </source>
</evidence>
<evidence type="ECO:0000313" key="5">
    <source>
        <dbReference type="Proteomes" id="UP001652621"/>
    </source>
</evidence>
<feature type="compositionally biased region" description="Basic and acidic residues" evidence="2">
    <location>
        <begin position="210"/>
        <end position="225"/>
    </location>
</feature>
<sequence length="261" mass="29997">MKCILFSVFLVVLPAALLAENIFKINISPEEAQQYIAQVSSRGLNNIEYAPKTGENPLPEARNEKGEFVYMGRVIENPNDYVEEHYDAHQYHGQDGLGQYVYGYKDWNQGKNEKKDASGTVTGTYKYVQPHGRDFIANYYADRTGFHVEDNRPAHLKNPPTKTPAVKKAEEEHFRLWGEYAAAAGHNPDPYAPEYQTGEGRYEPQSSDQEYVHQEPEYVPGPEEHGEPKGFYYAFDYNVPLLRNKKEREELEQLRAINNKD</sequence>
<proteinExistence type="predicted"/>
<dbReference type="KEGG" id="mde:101898868"/>
<dbReference type="PANTHER" id="PTHR10380">
    <property type="entry name" value="CUTICLE PROTEIN"/>
    <property type="match status" value="1"/>
</dbReference>
<dbReference type="GO" id="GO:0008010">
    <property type="term" value="F:structural constituent of chitin-based larval cuticle"/>
    <property type="evidence" value="ECO:0007669"/>
    <property type="project" value="TreeGrafter"/>
</dbReference>
<keyword evidence="3" id="KW-0732">Signal</keyword>
<dbReference type="InterPro" id="IPR000618">
    <property type="entry name" value="Insect_cuticle"/>
</dbReference>
<dbReference type="eggNOG" id="ENOG502RYTI">
    <property type="taxonomic scope" value="Eukaryota"/>
</dbReference>
<dbReference type="GO" id="GO:0062129">
    <property type="term" value="C:chitin-based extracellular matrix"/>
    <property type="evidence" value="ECO:0007669"/>
    <property type="project" value="TreeGrafter"/>
</dbReference>
<reference evidence="4" key="1">
    <citation type="submission" date="2020-05" db="UniProtKB">
        <authorList>
            <consortium name="EnsemblMetazoa"/>
        </authorList>
    </citation>
    <scope>IDENTIFICATION</scope>
    <source>
        <strain evidence="4">Aabys</strain>
    </source>
</reference>
<dbReference type="RefSeq" id="XP_058983477.1">
    <property type="nucleotide sequence ID" value="XM_059127494.1"/>
</dbReference>
<dbReference type="EnsemblMetazoa" id="MDOA014069-RA">
    <property type="protein sequence ID" value="MDOA014069-PA"/>
    <property type="gene ID" value="MDOA014069"/>
</dbReference>
<dbReference type="PANTHER" id="PTHR10380:SF236">
    <property type="entry name" value="PUPAL CUTICLE PROTEIN EDG-84A-LIKE PROTEIN"/>
    <property type="match status" value="1"/>
</dbReference>
<dbReference type="InterPro" id="IPR050468">
    <property type="entry name" value="Cuticle_Struct_Prot"/>
</dbReference>
<dbReference type="Pfam" id="PF00379">
    <property type="entry name" value="Chitin_bind_4"/>
    <property type="match status" value="1"/>
</dbReference>
<evidence type="ECO:0000313" key="4">
    <source>
        <dbReference type="EnsemblMetazoa" id="MDOA014069-PA"/>
    </source>
</evidence>
<dbReference type="OrthoDB" id="8188035at2759"/>
<reference evidence="6" key="2">
    <citation type="submission" date="2025-05" db="UniProtKB">
        <authorList>
            <consortium name="RefSeq"/>
        </authorList>
    </citation>
    <scope>IDENTIFICATION</scope>
    <source>
        <strain evidence="6">Aabys</strain>
        <tissue evidence="6">Whole body</tissue>
    </source>
</reference>
<evidence type="ECO:0000256" key="1">
    <source>
        <dbReference type="PROSITE-ProRule" id="PRU00497"/>
    </source>
</evidence>
<organism evidence="4">
    <name type="scientific">Musca domestica</name>
    <name type="common">House fly</name>
    <dbReference type="NCBI Taxonomy" id="7370"/>
    <lineage>
        <taxon>Eukaryota</taxon>
        <taxon>Metazoa</taxon>
        <taxon>Ecdysozoa</taxon>
        <taxon>Arthropoda</taxon>
        <taxon>Hexapoda</taxon>
        <taxon>Insecta</taxon>
        <taxon>Pterygota</taxon>
        <taxon>Neoptera</taxon>
        <taxon>Endopterygota</taxon>
        <taxon>Diptera</taxon>
        <taxon>Brachycera</taxon>
        <taxon>Muscomorpha</taxon>
        <taxon>Muscoidea</taxon>
        <taxon>Muscidae</taxon>
        <taxon>Musca</taxon>
    </lineage>
</organism>
<feature type="signal peptide" evidence="3">
    <location>
        <begin position="1"/>
        <end position="19"/>
    </location>
</feature>
<dbReference type="RefSeq" id="XP_005176597.2">
    <property type="nucleotide sequence ID" value="XM_005176540.4"/>
</dbReference>
<keyword evidence="5" id="KW-1185">Reference proteome</keyword>
<dbReference type="Proteomes" id="UP001652621">
    <property type="component" value="Unplaced"/>
</dbReference>
<accession>A0A1I8NDE9</accession>
<name>A0A1I8NDE9_MUSDO</name>
<dbReference type="VEuPathDB" id="VectorBase:MDOA014069"/>
<protein>
    <submittedName>
        <fullName evidence="6">Uncharacterized protein LOC131804516</fullName>
    </submittedName>
</protein>
<keyword evidence="1" id="KW-0193">Cuticle</keyword>